<reference evidence="3" key="1">
    <citation type="journal article" date="2019" name="Int. J. Syst. Evol. Microbiol.">
        <title>The Global Catalogue of Microorganisms (GCM) 10K type strain sequencing project: providing services to taxonomists for standard genome sequencing and annotation.</title>
        <authorList>
            <consortium name="The Broad Institute Genomics Platform"/>
            <consortium name="The Broad Institute Genome Sequencing Center for Infectious Disease"/>
            <person name="Wu L."/>
            <person name="Ma J."/>
        </authorList>
    </citation>
    <scope>NUCLEOTIDE SEQUENCE [LARGE SCALE GENOMIC DNA]</scope>
    <source>
        <strain evidence="3">JCM 17983</strain>
    </source>
</reference>
<organism evidence="2 3">
    <name type="scientific">Actinomycetospora straminea</name>
    <dbReference type="NCBI Taxonomy" id="663607"/>
    <lineage>
        <taxon>Bacteria</taxon>
        <taxon>Bacillati</taxon>
        <taxon>Actinomycetota</taxon>
        <taxon>Actinomycetes</taxon>
        <taxon>Pseudonocardiales</taxon>
        <taxon>Pseudonocardiaceae</taxon>
        <taxon>Actinomycetospora</taxon>
    </lineage>
</organism>
<dbReference type="InterPro" id="IPR029016">
    <property type="entry name" value="GAF-like_dom_sf"/>
</dbReference>
<dbReference type="SMART" id="SM00065">
    <property type="entry name" value="GAF"/>
    <property type="match status" value="1"/>
</dbReference>
<evidence type="ECO:0000259" key="1">
    <source>
        <dbReference type="SMART" id="SM00065"/>
    </source>
</evidence>
<comment type="caution">
    <text evidence="2">The sequence shown here is derived from an EMBL/GenBank/DDBJ whole genome shotgun (WGS) entry which is preliminary data.</text>
</comment>
<dbReference type="InterPro" id="IPR003018">
    <property type="entry name" value="GAF"/>
</dbReference>
<dbReference type="InterPro" id="IPR051448">
    <property type="entry name" value="CdaR-like_regulators"/>
</dbReference>
<dbReference type="SUPFAM" id="SSF55781">
    <property type="entry name" value="GAF domain-like"/>
    <property type="match status" value="1"/>
</dbReference>
<sequence>MAPPPRPASGLPVDTVLGLLAAASADHDADDDPARVLAGLGLADDEVHRLDEALRRLRGESLRWRRRGQELAALFSSARELVRVRDVDALLERLVERAHDLVGTDVAYLSEFDETTRELRVRTTRGTVSAGFPGLRVPPGKGLASSVAETRSPHWTSRYAAMTQAPHDETIDLVVGVEGLVSLLGVPLLAGEEVIGVLFAANRSEHTFTPEEVSLLSAFADHAALVLQTARLLARTRESADETERAYRRLADHVEAMERASEVHADLTALVLQGGDALDVAGALGRALQCEVTILDADLAGPESEHAPPAAVRAAVTESRRTGRCVPLPEDPGVVAVAVVAGDAFLGALLLREGAVGFGDVEHRTAERAAQITALLRLKQDAAEDAEHRVRADLLADLLADDEDRRAGAAGRARARGIDVDRWRSLVVVGVSGEHRRPVRRAAHRAAGPDGLVAEHGEHLVVLGAETDPARAARRLHDAVGDGVPTLAVGADLDLPSDPREPLAGASACLRILPALGLTDVAVAAEEYLPYTALFGPDEARVHAFVRRVLGPVLDWDDERGATLLPTLAAYLDHRQSPVATGRALHLHKNTVLQRLERVAALLGDDWQEPDRLFRLGVAVRIARLAAHTG</sequence>
<evidence type="ECO:0000313" key="2">
    <source>
        <dbReference type="EMBL" id="GAA4877328.1"/>
    </source>
</evidence>
<name>A0ABP9EFF4_9PSEU</name>
<dbReference type="PANTHER" id="PTHR33744">
    <property type="entry name" value="CARBOHYDRATE DIACID REGULATOR"/>
    <property type="match status" value="1"/>
</dbReference>
<accession>A0ABP9EFF4</accession>
<feature type="domain" description="GAF" evidence="1">
    <location>
        <begin position="86"/>
        <end position="237"/>
    </location>
</feature>
<dbReference type="Proteomes" id="UP001500457">
    <property type="component" value="Unassembled WGS sequence"/>
</dbReference>
<keyword evidence="3" id="KW-1185">Reference proteome</keyword>
<gene>
    <name evidence="2" type="ORF">GCM10023203_29610</name>
</gene>
<dbReference type="InterPro" id="IPR025736">
    <property type="entry name" value="PucR_C-HTH_dom"/>
</dbReference>
<dbReference type="InterPro" id="IPR042070">
    <property type="entry name" value="PucR_C-HTH_sf"/>
</dbReference>
<protein>
    <submittedName>
        <fullName evidence="2">GAF domain-containing protein</fullName>
    </submittedName>
</protein>
<dbReference type="Gene3D" id="1.10.10.2840">
    <property type="entry name" value="PucR C-terminal helix-turn-helix domain"/>
    <property type="match status" value="1"/>
</dbReference>
<proteinExistence type="predicted"/>
<dbReference type="EMBL" id="BAABHQ010000007">
    <property type="protein sequence ID" value="GAA4877328.1"/>
    <property type="molecule type" value="Genomic_DNA"/>
</dbReference>
<dbReference type="PANTHER" id="PTHR33744:SF1">
    <property type="entry name" value="DNA-BINDING TRANSCRIPTIONAL ACTIVATOR ADER"/>
    <property type="match status" value="1"/>
</dbReference>
<dbReference type="Pfam" id="PF13185">
    <property type="entry name" value="GAF_2"/>
    <property type="match status" value="1"/>
</dbReference>
<dbReference type="Gene3D" id="3.30.450.40">
    <property type="match status" value="1"/>
</dbReference>
<dbReference type="Pfam" id="PF13556">
    <property type="entry name" value="HTH_30"/>
    <property type="match status" value="1"/>
</dbReference>
<evidence type="ECO:0000313" key="3">
    <source>
        <dbReference type="Proteomes" id="UP001500457"/>
    </source>
</evidence>
<dbReference type="RefSeq" id="WP_274234239.1">
    <property type="nucleotide sequence ID" value="NZ_BAABHQ010000007.1"/>
</dbReference>